<evidence type="ECO:0000313" key="3">
    <source>
        <dbReference type="EMBL" id="KAG5552985.1"/>
    </source>
</evidence>
<keyword evidence="2" id="KW-0472">Membrane</keyword>
<protein>
    <submittedName>
        <fullName evidence="3">Uncharacterized protein</fullName>
    </submittedName>
</protein>
<organism evidence="3 4">
    <name type="scientific">Rhododendron griersonianum</name>
    <dbReference type="NCBI Taxonomy" id="479676"/>
    <lineage>
        <taxon>Eukaryota</taxon>
        <taxon>Viridiplantae</taxon>
        <taxon>Streptophyta</taxon>
        <taxon>Embryophyta</taxon>
        <taxon>Tracheophyta</taxon>
        <taxon>Spermatophyta</taxon>
        <taxon>Magnoliopsida</taxon>
        <taxon>eudicotyledons</taxon>
        <taxon>Gunneridae</taxon>
        <taxon>Pentapetalae</taxon>
        <taxon>asterids</taxon>
        <taxon>Ericales</taxon>
        <taxon>Ericaceae</taxon>
        <taxon>Ericoideae</taxon>
        <taxon>Rhodoreae</taxon>
        <taxon>Rhododendron</taxon>
    </lineage>
</organism>
<sequence length="176" mass="18991">MGDGTISMADGIGIRAVDSNELRRKIRGPTSTHQNLSNSKSISHESTPAPIQSDLQALKPNVSRAEERARKQKYEVINSGTEVIIDHGSSSQNQQQTDLLQKQSKFSCCAKSEVGLVFRSLKSLKAPLKLSSLGIILVKKSVVVVIAVLFLVYSRASSVPVADGQGLNLTRIDSAF</sequence>
<reference evidence="3" key="1">
    <citation type="submission" date="2020-08" db="EMBL/GenBank/DDBJ databases">
        <title>Plant Genome Project.</title>
        <authorList>
            <person name="Zhang R.-G."/>
        </authorList>
    </citation>
    <scope>NUCLEOTIDE SEQUENCE</scope>
    <source>
        <strain evidence="3">WSP0</strain>
        <tissue evidence="3">Leaf</tissue>
    </source>
</reference>
<evidence type="ECO:0000256" key="2">
    <source>
        <dbReference type="SAM" id="Phobius"/>
    </source>
</evidence>
<proteinExistence type="predicted"/>
<dbReference type="Proteomes" id="UP000823749">
    <property type="component" value="Chromosome 4"/>
</dbReference>
<evidence type="ECO:0000256" key="1">
    <source>
        <dbReference type="SAM" id="MobiDB-lite"/>
    </source>
</evidence>
<dbReference type="EMBL" id="JACTNZ010000004">
    <property type="protein sequence ID" value="KAG5552985.1"/>
    <property type="molecule type" value="Genomic_DNA"/>
</dbReference>
<feature type="transmembrane region" description="Helical" evidence="2">
    <location>
        <begin position="130"/>
        <end position="153"/>
    </location>
</feature>
<gene>
    <name evidence="3" type="ORF">RHGRI_010970</name>
</gene>
<keyword evidence="2" id="KW-1133">Transmembrane helix</keyword>
<dbReference type="AlphaFoldDB" id="A0AAV6KK47"/>
<keyword evidence="2" id="KW-0812">Transmembrane</keyword>
<accession>A0AAV6KK47</accession>
<comment type="caution">
    <text evidence="3">The sequence shown here is derived from an EMBL/GenBank/DDBJ whole genome shotgun (WGS) entry which is preliminary data.</text>
</comment>
<name>A0AAV6KK47_9ERIC</name>
<keyword evidence="4" id="KW-1185">Reference proteome</keyword>
<feature type="compositionally biased region" description="Polar residues" evidence="1">
    <location>
        <begin position="29"/>
        <end position="52"/>
    </location>
</feature>
<feature type="region of interest" description="Disordered" evidence="1">
    <location>
        <begin position="23"/>
        <end position="52"/>
    </location>
</feature>
<evidence type="ECO:0000313" key="4">
    <source>
        <dbReference type="Proteomes" id="UP000823749"/>
    </source>
</evidence>